<comment type="caution">
    <text evidence="11">The sequence shown here is derived from an EMBL/GenBank/DDBJ whole genome shotgun (WGS) entry which is preliminary data.</text>
</comment>
<keyword evidence="6 9" id="KW-0808">Transferase</keyword>
<protein>
    <recommendedName>
        <fullName evidence="9">Histidinol-phosphate aminotransferase</fullName>
        <ecNumber evidence="9">2.6.1.9</ecNumber>
    </recommendedName>
    <alternativeName>
        <fullName evidence="9">Imidazole acetol-phosphate transaminase</fullName>
    </alternativeName>
</protein>
<keyword evidence="5 9" id="KW-0028">Amino-acid biosynthesis</keyword>
<dbReference type="PANTHER" id="PTHR42885:SF2">
    <property type="entry name" value="HISTIDINOL-PHOSPHATE AMINOTRANSFERASE"/>
    <property type="match status" value="1"/>
</dbReference>
<dbReference type="SUPFAM" id="SSF53383">
    <property type="entry name" value="PLP-dependent transferases"/>
    <property type="match status" value="1"/>
</dbReference>
<dbReference type="HAMAP" id="MF_01023">
    <property type="entry name" value="HisC_aminotrans_2"/>
    <property type="match status" value="1"/>
</dbReference>
<keyword evidence="4 9" id="KW-0032">Aminotransferase</keyword>
<comment type="subunit">
    <text evidence="3 9">Homodimer.</text>
</comment>
<dbReference type="AlphaFoldDB" id="A0A1E8EXU3"/>
<name>A0A1E8EXU3_9CLOT</name>
<dbReference type="RefSeq" id="WP_070110775.1">
    <property type="nucleotide sequence ID" value="NZ_LZFO01000029.1"/>
</dbReference>
<dbReference type="InterPro" id="IPR004839">
    <property type="entry name" value="Aminotransferase_I/II_large"/>
</dbReference>
<accession>A0A1E8EXU3</accession>
<evidence type="ECO:0000256" key="6">
    <source>
        <dbReference type="ARBA" id="ARBA00022679"/>
    </source>
</evidence>
<comment type="pathway">
    <text evidence="9">Amino-acid biosynthesis; L-histidine biosynthesis; L-histidine from 5-phospho-alpha-D-ribose 1-diphosphate: step 7/9.</text>
</comment>
<dbReference type="GO" id="GO:0000105">
    <property type="term" value="P:L-histidine biosynthetic process"/>
    <property type="evidence" value="ECO:0007669"/>
    <property type="project" value="UniProtKB-UniRule"/>
</dbReference>
<dbReference type="InterPro" id="IPR015424">
    <property type="entry name" value="PyrdxlP-dep_Trfase"/>
</dbReference>
<comment type="cofactor">
    <cofactor evidence="1 9">
        <name>pyridoxal 5'-phosphate</name>
        <dbReference type="ChEBI" id="CHEBI:597326"/>
    </cofactor>
</comment>
<evidence type="ECO:0000256" key="5">
    <source>
        <dbReference type="ARBA" id="ARBA00022605"/>
    </source>
</evidence>
<dbReference type="PATRIC" id="fig|1121290.3.peg.1800"/>
<keyword evidence="12" id="KW-1185">Reference proteome</keyword>
<dbReference type="EMBL" id="LZFO01000029">
    <property type="protein sequence ID" value="OFI05359.1"/>
    <property type="molecule type" value="Genomic_DNA"/>
</dbReference>
<evidence type="ECO:0000313" key="12">
    <source>
        <dbReference type="Proteomes" id="UP000175744"/>
    </source>
</evidence>
<dbReference type="NCBIfam" id="TIGR01141">
    <property type="entry name" value="hisC"/>
    <property type="match status" value="1"/>
</dbReference>
<organism evidence="11 12">
    <name type="scientific">Clostridium acetireducens DSM 10703</name>
    <dbReference type="NCBI Taxonomy" id="1121290"/>
    <lineage>
        <taxon>Bacteria</taxon>
        <taxon>Bacillati</taxon>
        <taxon>Bacillota</taxon>
        <taxon>Clostridia</taxon>
        <taxon>Eubacteriales</taxon>
        <taxon>Clostridiaceae</taxon>
        <taxon>Clostridium</taxon>
    </lineage>
</organism>
<feature type="modified residue" description="N6-(pyridoxal phosphate)lysine" evidence="9">
    <location>
        <position position="214"/>
    </location>
</feature>
<dbReference type="InterPro" id="IPR005861">
    <property type="entry name" value="HisP_aminotrans"/>
</dbReference>
<evidence type="ECO:0000256" key="2">
    <source>
        <dbReference type="ARBA" id="ARBA00007970"/>
    </source>
</evidence>
<feature type="domain" description="Aminotransferase class I/classII large" evidence="10">
    <location>
        <begin position="23"/>
        <end position="348"/>
    </location>
</feature>
<evidence type="ECO:0000256" key="1">
    <source>
        <dbReference type="ARBA" id="ARBA00001933"/>
    </source>
</evidence>
<dbReference type="GO" id="GO:0004400">
    <property type="term" value="F:histidinol-phosphate transaminase activity"/>
    <property type="evidence" value="ECO:0007669"/>
    <property type="project" value="UniProtKB-UniRule"/>
</dbReference>
<keyword evidence="7 9" id="KW-0663">Pyridoxal phosphate</keyword>
<evidence type="ECO:0000256" key="3">
    <source>
        <dbReference type="ARBA" id="ARBA00011738"/>
    </source>
</evidence>
<dbReference type="CDD" id="cd00609">
    <property type="entry name" value="AAT_like"/>
    <property type="match status" value="1"/>
</dbReference>
<evidence type="ECO:0000256" key="8">
    <source>
        <dbReference type="ARBA" id="ARBA00023102"/>
    </source>
</evidence>
<dbReference type="Proteomes" id="UP000175744">
    <property type="component" value="Unassembled WGS sequence"/>
</dbReference>
<comment type="catalytic activity">
    <reaction evidence="9">
        <text>L-histidinol phosphate + 2-oxoglutarate = 3-(imidazol-4-yl)-2-oxopropyl phosphate + L-glutamate</text>
        <dbReference type="Rhea" id="RHEA:23744"/>
        <dbReference type="ChEBI" id="CHEBI:16810"/>
        <dbReference type="ChEBI" id="CHEBI:29985"/>
        <dbReference type="ChEBI" id="CHEBI:57766"/>
        <dbReference type="ChEBI" id="CHEBI:57980"/>
        <dbReference type="EC" id="2.6.1.9"/>
    </reaction>
</comment>
<evidence type="ECO:0000313" key="11">
    <source>
        <dbReference type="EMBL" id="OFI05359.1"/>
    </source>
</evidence>
<dbReference type="InterPro" id="IPR015422">
    <property type="entry name" value="PyrdxlP-dep_Trfase_small"/>
</dbReference>
<dbReference type="GO" id="GO:0030170">
    <property type="term" value="F:pyridoxal phosphate binding"/>
    <property type="evidence" value="ECO:0007669"/>
    <property type="project" value="InterPro"/>
</dbReference>
<sequence length="354" mass="40714">MISDLFREDLKDFKVYNTNYFNNKIKLDANENPFNLLEFLEEDILKSVKSCFLNKYPDGEAKELCKSYSQYAGASLNNIVAGNGSDELIQLVINAFLNEKEKVLVLNPDFSMYKIYTKIIRGKLLNFSYDSNFNLNIDKLIDTVNLEKVKILFISNPNNPLGKIILKEDIEKILKSCSNCIVVIDEAYTDFCNESVVDKINYYENLIVLRTCSKAIGIAALRVGFALANEVLINEIKKVKSPFNVNSLSQAIAKVVLENKNLIKSNIKKIISEREYLFNKLEKIKNITPIKSNTNFILIEIKSDNKNIYNKLLEKDIVIRSFNDDILKNYIRVTVGDRKENDYFVQALKEIFNN</sequence>
<dbReference type="Gene3D" id="3.90.1150.10">
    <property type="entry name" value="Aspartate Aminotransferase, domain 1"/>
    <property type="match status" value="1"/>
</dbReference>
<keyword evidence="8 9" id="KW-0368">Histidine biosynthesis</keyword>
<dbReference type="PANTHER" id="PTHR42885">
    <property type="entry name" value="HISTIDINOL-PHOSPHATE AMINOTRANSFERASE-RELATED"/>
    <property type="match status" value="1"/>
</dbReference>
<evidence type="ECO:0000256" key="7">
    <source>
        <dbReference type="ARBA" id="ARBA00022898"/>
    </source>
</evidence>
<comment type="similarity">
    <text evidence="2 9">Belongs to the class-II pyridoxal-phosphate-dependent aminotransferase family. Histidinol-phosphate aminotransferase subfamily.</text>
</comment>
<proteinExistence type="inferred from homology"/>
<dbReference type="UniPathway" id="UPA00031">
    <property type="reaction ID" value="UER00012"/>
</dbReference>
<evidence type="ECO:0000256" key="4">
    <source>
        <dbReference type="ARBA" id="ARBA00022576"/>
    </source>
</evidence>
<reference evidence="11 12" key="1">
    <citation type="submission" date="2016-06" db="EMBL/GenBank/DDBJ databases">
        <title>Genome sequence of Clostridium acetireducens DSM 10703.</title>
        <authorList>
            <person name="Poehlein A."/>
            <person name="Fluechter S."/>
            <person name="Duerre P."/>
            <person name="Daniel R."/>
        </authorList>
    </citation>
    <scope>NUCLEOTIDE SEQUENCE [LARGE SCALE GENOMIC DNA]</scope>
    <source>
        <strain evidence="11 12">DSM 10703</strain>
    </source>
</reference>
<evidence type="ECO:0000259" key="10">
    <source>
        <dbReference type="Pfam" id="PF00155"/>
    </source>
</evidence>
<evidence type="ECO:0000256" key="9">
    <source>
        <dbReference type="HAMAP-Rule" id="MF_01023"/>
    </source>
</evidence>
<dbReference type="Pfam" id="PF00155">
    <property type="entry name" value="Aminotran_1_2"/>
    <property type="match status" value="1"/>
</dbReference>
<dbReference type="Gene3D" id="3.40.640.10">
    <property type="entry name" value="Type I PLP-dependent aspartate aminotransferase-like (Major domain)"/>
    <property type="match status" value="1"/>
</dbReference>
<dbReference type="STRING" id="1121290.CLAOCE_18070"/>
<gene>
    <name evidence="9 11" type="primary">hisC</name>
    <name evidence="11" type="ORF">CLOACE_18070</name>
</gene>
<dbReference type="EC" id="2.6.1.9" evidence="9"/>
<dbReference type="InterPro" id="IPR015421">
    <property type="entry name" value="PyrdxlP-dep_Trfase_major"/>
</dbReference>